<dbReference type="PANTHER" id="PTHR30185:SF13">
    <property type="entry name" value="LICABCH OPERON REGULATOR-RELATED"/>
    <property type="match status" value="1"/>
</dbReference>
<dbReference type="InterPro" id="IPR007737">
    <property type="entry name" value="Mga_HTH"/>
</dbReference>
<dbReference type="InterPro" id="IPR011608">
    <property type="entry name" value="PRD"/>
</dbReference>
<dbReference type="Gene3D" id="3.40.50.2300">
    <property type="match status" value="1"/>
</dbReference>
<keyword evidence="4" id="KW-0010">Activator</keyword>
<evidence type="ECO:0000256" key="1">
    <source>
        <dbReference type="ARBA" id="ARBA00022679"/>
    </source>
</evidence>
<dbReference type="Proteomes" id="UP000298484">
    <property type="component" value="Unassembled WGS sequence"/>
</dbReference>
<proteinExistence type="predicted"/>
<keyword evidence="5" id="KW-0804">Transcription</keyword>
<dbReference type="RefSeq" id="WP_135111282.1">
    <property type="nucleotide sequence ID" value="NZ_SRHY01000043.1"/>
</dbReference>
<dbReference type="PANTHER" id="PTHR30185">
    <property type="entry name" value="CRYPTIC BETA-GLUCOSIDE BGL OPERON ANTITERMINATOR"/>
    <property type="match status" value="1"/>
</dbReference>
<dbReference type="InterPro" id="IPR036095">
    <property type="entry name" value="PTS_EIIB-like_sf"/>
</dbReference>
<dbReference type="Gene3D" id="1.10.10.10">
    <property type="entry name" value="Winged helix-like DNA-binding domain superfamily/Winged helix DNA-binding domain"/>
    <property type="match status" value="2"/>
</dbReference>
<dbReference type="OrthoDB" id="3710983at2"/>
<evidence type="ECO:0000256" key="5">
    <source>
        <dbReference type="ARBA" id="ARBA00023163"/>
    </source>
</evidence>
<dbReference type="Pfam" id="PF00874">
    <property type="entry name" value="PRD"/>
    <property type="match status" value="2"/>
</dbReference>
<dbReference type="InterPro" id="IPR013196">
    <property type="entry name" value="HTH_11"/>
</dbReference>
<reference evidence="8 9" key="1">
    <citation type="submission" date="2019-03" db="EMBL/GenBank/DDBJ databases">
        <title>Genome sequence of Lentibacillus salicampi ATCC BAA-719.</title>
        <authorList>
            <person name="Maclea K.S."/>
            <person name="Simoes Junior M."/>
        </authorList>
    </citation>
    <scope>NUCLEOTIDE SEQUENCE [LARGE SCALE GENOMIC DNA]</scope>
    <source>
        <strain evidence="8 9">ATCC BAA-719</strain>
    </source>
</reference>
<evidence type="ECO:0000256" key="4">
    <source>
        <dbReference type="ARBA" id="ARBA00023159"/>
    </source>
</evidence>
<comment type="caution">
    <text evidence="8">The sequence shown here is derived from an EMBL/GenBank/DDBJ whole genome shotgun (WGS) entry which is preliminary data.</text>
</comment>
<dbReference type="PROSITE" id="PS51372">
    <property type="entry name" value="PRD_2"/>
    <property type="match status" value="2"/>
</dbReference>
<keyword evidence="1" id="KW-0808">Transferase</keyword>
<dbReference type="Pfam" id="PF08279">
    <property type="entry name" value="HTH_11"/>
    <property type="match status" value="1"/>
</dbReference>
<keyword evidence="9" id="KW-1185">Reference proteome</keyword>
<dbReference type="InterPro" id="IPR036388">
    <property type="entry name" value="WH-like_DNA-bd_sf"/>
</dbReference>
<name>A0A4Y9ABG7_9BACI</name>
<evidence type="ECO:0000313" key="9">
    <source>
        <dbReference type="Proteomes" id="UP000298484"/>
    </source>
</evidence>
<dbReference type="InterPro" id="IPR036634">
    <property type="entry name" value="PRD_sf"/>
</dbReference>
<dbReference type="GO" id="GO:0009401">
    <property type="term" value="P:phosphoenolpyruvate-dependent sugar phosphotransferase system"/>
    <property type="evidence" value="ECO:0007669"/>
    <property type="project" value="InterPro"/>
</dbReference>
<dbReference type="AlphaFoldDB" id="A0A4Y9ABG7"/>
<protein>
    <submittedName>
        <fullName evidence="8">Transcription antiterminator</fullName>
    </submittedName>
</protein>
<feature type="domain" description="PRD" evidence="7">
    <location>
        <begin position="296"/>
        <end position="403"/>
    </location>
</feature>
<evidence type="ECO:0000256" key="3">
    <source>
        <dbReference type="ARBA" id="ARBA00023015"/>
    </source>
</evidence>
<dbReference type="SUPFAM" id="SSF52794">
    <property type="entry name" value="PTS system IIB component-like"/>
    <property type="match status" value="1"/>
</dbReference>
<evidence type="ECO:0000256" key="2">
    <source>
        <dbReference type="ARBA" id="ARBA00022737"/>
    </source>
</evidence>
<feature type="domain" description="PRD" evidence="7">
    <location>
        <begin position="183"/>
        <end position="288"/>
    </location>
</feature>
<sequence>MNSRQKQIIRILKDAKDPVTSSLLSADLQVSSKTIRNEIQKLNQILQKHNMSIDSFRGKGYKLEAADEVAFNEFLQEMEKIKEIIPVEPSDRVTFLIERLLLHSSYEKMEELAEELYISRSTLQSDLKKVREILHEYDLSLDHKPNYGIKVNGSETNIRFCISEYIFNQPSSVMEDNPNWVEILPQKEQKVIRNSILTQLRKHRIIISDVSLQNLMTHLAIAYKRIREDNHVEIIHSDLYEIKGQKEFTVAEQIIRDIENVLKVSFPKDEVAYLAIHLQGTKLMGSDKDTEKIKSVIDKEIRVLATEMVERIDEKYHFNLSDDKELLMNLALHLKPAVNRYIYQMNIRNPMLEEIKAKYPTSFEAALIGSEVLDEKAGIHVDEHEIGYLALHIEVAQERMKKLASRRKSCLIVCATGLGSAQLLLYKLKDKFGEMLNVKGTTELYNLHYQSLNDIDFIVSTIPIDDDTGIPVVHVSTILGESDVNRIEKVMTNERAVIHQYMREHLTFLNCEFETPEEVIRFLGNQLGALDRSISKNPASFHYNLFLCKKMEMI</sequence>
<feature type="domain" description="PTS EIIB type-2" evidence="6">
    <location>
        <begin position="408"/>
        <end position="499"/>
    </location>
</feature>
<keyword evidence="3" id="KW-0805">Transcription regulation</keyword>
<dbReference type="InterPro" id="IPR013011">
    <property type="entry name" value="PTS_EIIB_2"/>
</dbReference>
<dbReference type="SUPFAM" id="SSF63520">
    <property type="entry name" value="PTS-regulatory domain, PRD"/>
    <property type="match status" value="2"/>
</dbReference>
<organism evidence="8 9">
    <name type="scientific">Lentibacillus salicampi</name>
    <dbReference type="NCBI Taxonomy" id="175306"/>
    <lineage>
        <taxon>Bacteria</taxon>
        <taxon>Bacillati</taxon>
        <taxon>Bacillota</taxon>
        <taxon>Bacilli</taxon>
        <taxon>Bacillales</taxon>
        <taxon>Bacillaceae</taxon>
        <taxon>Lentibacillus</taxon>
    </lineage>
</organism>
<dbReference type="CDD" id="cd05568">
    <property type="entry name" value="PTS_IIB_bgl_like"/>
    <property type="match status" value="1"/>
</dbReference>
<evidence type="ECO:0000259" key="6">
    <source>
        <dbReference type="PROSITE" id="PS51099"/>
    </source>
</evidence>
<dbReference type="InterPro" id="IPR050661">
    <property type="entry name" value="BglG_antiterminators"/>
</dbReference>
<dbReference type="PROSITE" id="PS51099">
    <property type="entry name" value="PTS_EIIB_TYPE_2"/>
    <property type="match status" value="1"/>
</dbReference>
<dbReference type="GO" id="GO:0008982">
    <property type="term" value="F:protein-N(PI)-phosphohistidine-sugar phosphotransferase activity"/>
    <property type="evidence" value="ECO:0007669"/>
    <property type="project" value="InterPro"/>
</dbReference>
<keyword evidence="2" id="KW-0677">Repeat</keyword>
<gene>
    <name evidence="8" type="ORF">E4U82_16535</name>
</gene>
<evidence type="ECO:0000259" key="7">
    <source>
        <dbReference type="PROSITE" id="PS51372"/>
    </source>
</evidence>
<dbReference type="Pfam" id="PF05043">
    <property type="entry name" value="Mga"/>
    <property type="match status" value="1"/>
</dbReference>
<dbReference type="Gene3D" id="1.10.1790.10">
    <property type="entry name" value="PRD domain"/>
    <property type="match status" value="2"/>
</dbReference>
<evidence type="ECO:0000313" key="8">
    <source>
        <dbReference type="EMBL" id="TFJ91681.1"/>
    </source>
</evidence>
<accession>A0A4Y9ABG7</accession>
<dbReference type="EMBL" id="SRHY01000043">
    <property type="protein sequence ID" value="TFJ91681.1"/>
    <property type="molecule type" value="Genomic_DNA"/>
</dbReference>
<dbReference type="GO" id="GO:0006355">
    <property type="term" value="P:regulation of DNA-templated transcription"/>
    <property type="evidence" value="ECO:0007669"/>
    <property type="project" value="InterPro"/>
</dbReference>